<evidence type="ECO:0000259" key="6">
    <source>
        <dbReference type="PROSITE" id="PS50089"/>
    </source>
</evidence>
<gene>
    <name evidence="7" type="ORF">BV898_01767</name>
</gene>
<dbReference type="EMBL" id="MTYJ01000007">
    <property type="protein sequence ID" value="OQV24223.1"/>
    <property type="molecule type" value="Genomic_DNA"/>
</dbReference>
<dbReference type="OrthoDB" id="66726at2759"/>
<dbReference type="GO" id="GO:0061630">
    <property type="term" value="F:ubiquitin protein ligase activity"/>
    <property type="evidence" value="ECO:0007669"/>
    <property type="project" value="InterPro"/>
</dbReference>
<dbReference type="InterPro" id="IPR027370">
    <property type="entry name" value="Znf-RING_euk"/>
</dbReference>
<evidence type="ECO:0000313" key="8">
    <source>
        <dbReference type="Proteomes" id="UP000192578"/>
    </source>
</evidence>
<keyword evidence="1" id="KW-0479">Metal-binding</keyword>
<keyword evidence="3" id="KW-0862">Zinc</keyword>
<keyword evidence="8" id="KW-1185">Reference proteome</keyword>
<evidence type="ECO:0000256" key="1">
    <source>
        <dbReference type="ARBA" id="ARBA00022723"/>
    </source>
</evidence>
<protein>
    <recommendedName>
        <fullName evidence="6">RING-type domain-containing protein</fullName>
    </recommendedName>
</protein>
<comment type="caution">
    <text evidence="7">The sequence shown here is derived from an EMBL/GenBank/DDBJ whole genome shotgun (WGS) entry which is preliminary data.</text>
</comment>
<keyword evidence="5" id="KW-1133">Transmembrane helix</keyword>
<evidence type="ECO:0000256" key="3">
    <source>
        <dbReference type="ARBA" id="ARBA00022833"/>
    </source>
</evidence>
<dbReference type="AlphaFoldDB" id="A0A1W0X9Q0"/>
<dbReference type="SMART" id="SM00184">
    <property type="entry name" value="RING"/>
    <property type="match status" value="1"/>
</dbReference>
<dbReference type="InterPro" id="IPR013083">
    <property type="entry name" value="Znf_RING/FYVE/PHD"/>
</dbReference>
<dbReference type="InterPro" id="IPR038896">
    <property type="entry name" value="RNF170"/>
</dbReference>
<dbReference type="SUPFAM" id="SSF57850">
    <property type="entry name" value="RING/U-box"/>
    <property type="match status" value="1"/>
</dbReference>
<dbReference type="GO" id="GO:0008270">
    <property type="term" value="F:zinc ion binding"/>
    <property type="evidence" value="ECO:0007669"/>
    <property type="project" value="UniProtKB-KW"/>
</dbReference>
<keyword evidence="2 4" id="KW-0863">Zinc-finger</keyword>
<dbReference type="Gene3D" id="3.30.40.10">
    <property type="entry name" value="Zinc/RING finger domain, C3HC4 (zinc finger)"/>
    <property type="match status" value="1"/>
</dbReference>
<reference evidence="8" key="1">
    <citation type="submission" date="2017-01" db="EMBL/GenBank/DDBJ databases">
        <title>Comparative genomics of anhydrobiosis in the tardigrade Hypsibius dujardini.</title>
        <authorList>
            <person name="Yoshida Y."/>
            <person name="Koutsovoulos G."/>
            <person name="Laetsch D."/>
            <person name="Stevens L."/>
            <person name="Kumar S."/>
            <person name="Horikawa D."/>
            <person name="Ishino K."/>
            <person name="Komine S."/>
            <person name="Tomita M."/>
            <person name="Blaxter M."/>
            <person name="Arakawa K."/>
        </authorList>
    </citation>
    <scope>NUCLEOTIDE SEQUENCE [LARGE SCALE GENOMIC DNA]</scope>
    <source>
        <strain evidence="8">Z151</strain>
    </source>
</reference>
<proteinExistence type="predicted"/>
<organism evidence="7 8">
    <name type="scientific">Hypsibius exemplaris</name>
    <name type="common">Freshwater tardigrade</name>
    <dbReference type="NCBI Taxonomy" id="2072580"/>
    <lineage>
        <taxon>Eukaryota</taxon>
        <taxon>Metazoa</taxon>
        <taxon>Ecdysozoa</taxon>
        <taxon>Tardigrada</taxon>
        <taxon>Eutardigrada</taxon>
        <taxon>Parachela</taxon>
        <taxon>Hypsibioidea</taxon>
        <taxon>Hypsibiidae</taxon>
        <taxon>Hypsibius</taxon>
    </lineage>
</organism>
<dbReference type="Proteomes" id="UP000192578">
    <property type="component" value="Unassembled WGS sequence"/>
</dbReference>
<dbReference type="InterPro" id="IPR001841">
    <property type="entry name" value="Znf_RING"/>
</dbReference>
<evidence type="ECO:0000313" key="7">
    <source>
        <dbReference type="EMBL" id="OQV24223.1"/>
    </source>
</evidence>
<feature type="transmembrane region" description="Helical" evidence="5">
    <location>
        <begin position="227"/>
        <end position="247"/>
    </location>
</feature>
<evidence type="ECO:0000256" key="2">
    <source>
        <dbReference type="ARBA" id="ARBA00022771"/>
    </source>
</evidence>
<evidence type="ECO:0000256" key="5">
    <source>
        <dbReference type="SAM" id="Phobius"/>
    </source>
</evidence>
<name>A0A1W0X9Q0_HYPEX</name>
<accession>A0A1W0X9Q0</accession>
<sequence>MASCGLGVMEQQSGAQCASWRGEFLAAQPNELRMWSKAKELLYGYMLIWIFMCLPKIYHNLYNLPVKEYVLSCLKWMRRPRKLSSISPGGVQNTKKYLDSGCPVCLASTDEMLDLTPVHGECGHALCAECFVGMWNHGKVLLFPLSCPLCTATLQKMTSVTKWDPSMLPDARMEHLDRTIRRYNLVFSGRCVGILPASSKTVSLAVMDIISRTLRLGYFFVLFDRKVMNTLSFFLMHFVMAVVVEYFEGAYMRNILEMDL</sequence>
<dbReference type="PANTHER" id="PTHR22894">
    <property type="entry name" value="RING-TYPE DOMAIN-CONTAINING PROTEIN"/>
    <property type="match status" value="1"/>
</dbReference>
<evidence type="ECO:0000256" key="4">
    <source>
        <dbReference type="PROSITE-ProRule" id="PRU00175"/>
    </source>
</evidence>
<feature type="domain" description="RING-type" evidence="6">
    <location>
        <begin position="102"/>
        <end position="151"/>
    </location>
</feature>
<dbReference type="PANTHER" id="PTHR22894:SF5">
    <property type="entry name" value="RING-TYPE DOMAIN-CONTAINING PROTEIN"/>
    <property type="match status" value="1"/>
</dbReference>
<dbReference type="Pfam" id="PF13445">
    <property type="entry name" value="zf-RING_UBOX"/>
    <property type="match status" value="1"/>
</dbReference>
<dbReference type="PROSITE" id="PS50089">
    <property type="entry name" value="ZF_RING_2"/>
    <property type="match status" value="1"/>
</dbReference>
<keyword evidence="5" id="KW-0472">Membrane</keyword>
<keyword evidence="5" id="KW-0812">Transmembrane</keyword>